<protein>
    <recommendedName>
        <fullName evidence="5">4-alpha-glucanotransferase</fullName>
        <ecNumber evidence="4">2.4.1.25</ecNumber>
    </recommendedName>
    <alternativeName>
        <fullName evidence="10">Amylomaltase</fullName>
    </alternativeName>
    <alternativeName>
        <fullName evidence="11">Disproportionating enzyme</fullName>
    </alternativeName>
</protein>
<dbReference type="GO" id="GO:0005975">
    <property type="term" value="P:carbohydrate metabolic process"/>
    <property type="evidence" value="ECO:0007669"/>
    <property type="project" value="InterPro"/>
</dbReference>
<evidence type="ECO:0000256" key="9">
    <source>
        <dbReference type="ARBA" id="ARBA00023277"/>
    </source>
</evidence>
<evidence type="ECO:0000256" key="7">
    <source>
        <dbReference type="ARBA" id="ARBA00022676"/>
    </source>
</evidence>
<dbReference type="InterPro" id="IPR017853">
    <property type="entry name" value="GH"/>
</dbReference>
<evidence type="ECO:0000256" key="5">
    <source>
        <dbReference type="ARBA" id="ARBA00020295"/>
    </source>
</evidence>
<dbReference type="EC" id="2.4.1.25" evidence="4"/>
<dbReference type="Proteomes" id="UP000539710">
    <property type="component" value="Unassembled WGS sequence"/>
</dbReference>
<dbReference type="KEGG" id="cbau:H1R16_09280"/>
<evidence type="ECO:0000256" key="4">
    <source>
        <dbReference type="ARBA" id="ARBA00012560"/>
    </source>
</evidence>
<evidence type="ECO:0000313" key="13">
    <source>
        <dbReference type="EMBL" id="MBA5246746.1"/>
    </source>
</evidence>
<keyword evidence="6" id="KW-0963">Cytoplasm</keyword>
<organism evidence="14 15">
    <name type="scientific">Marnyiella aurantia</name>
    <dbReference type="NCBI Taxonomy" id="2758037"/>
    <lineage>
        <taxon>Bacteria</taxon>
        <taxon>Pseudomonadati</taxon>
        <taxon>Bacteroidota</taxon>
        <taxon>Flavobacteriia</taxon>
        <taxon>Flavobacteriales</taxon>
        <taxon>Weeksellaceae</taxon>
        <taxon>Marnyiella</taxon>
    </lineage>
</organism>
<dbReference type="Gene3D" id="3.20.20.80">
    <property type="entry name" value="Glycosidases"/>
    <property type="match status" value="2"/>
</dbReference>
<dbReference type="InterPro" id="IPR002044">
    <property type="entry name" value="CBM20"/>
</dbReference>
<evidence type="ECO:0000256" key="6">
    <source>
        <dbReference type="ARBA" id="ARBA00022490"/>
    </source>
</evidence>
<evidence type="ECO:0000256" key="1">
    <source>
        <dbReference type="ARBA" id="ARBA00000439"/>
    </source>
</evidence>
<evidence type="ECO:0000256" key="3">
    <source>
        <dbReference type="ARBA" id="ARBA00005684"/>
    </source>
</evidence>
<dbReference type="InterPro" id="IPR003385">
    <property type="entry name" value="Glyco_hydro_77"/>
</dbReference>
<dbReference type="SMART" id="SM01065">
    <property type="entry name" value="CBM_2"/>
    <property type="match status" value="1"/>
</dbReference>
<dbReference type="PANTHER" id="PTHR32518:SF3">
    <property type="entry name" value="4-ALPHA-GLUCANOTRANSFERASE"/>
    <property type="match status" value="1"/>
</dbReference>
<name>A0A7D7QK11_9FLAO</name>
<dbReference type="SUPFAM" id="SSF49452">
    <property type="entry name" value="Starch-binding domain-like"/>
    <property type="match status" value="1"/>
</dbReference>
<sequence length="882" mass="103627">MKLTFNLHYNTKFGESLRIRIFQEGHADQIYPLTYSEGGNWTVDLDYFSRKISYCYQVTCDGKITDEELVNHCLSFPHTIKEYRIFDFWNLKNFPENYLTNKVLKNRLGDFKAEKVTILRSHTHYFRLEAPLYSDLWQVVICGAPEELGNWDYGKALPMRQTKSGLWEASVLIEDHTDIQYKYGIRDIRTGNTELEWGANRFAVSNEEEDVLYTLSDHNFRFKSHQMYHAAGVAIPVFSLRSSRGYGVGEFADLIEFGNWSSAVNLSVIQVLPINDTTATHTWTDSYPYAAVSVYALHPLYLSIDRLPYGLSAPLLEKYGEERAKLNELPSVDYERVMQGKWFYLKELFTENKEQIAKDRSFRRFIRNNEEWLVPYAAFCVLRDKYGTPNFNLWKTHRKYIPGKIELSFTPKSKDYGSFLLHQWIQYELHRQLTEAVDYLHSLRISIKGDLPIGIYRYSVEAWTEPHLFGMDYQAGAPPDQFSDLGQNWEFPTYNWEQMKLDGYRWWKDRFKALENYFDAMRIDHILGFFRIWRMPSSAVQGILGYFYPAVPVTEEEFGARNIPFDEVRYCQPYINLEILEEIFGEGLGYIQSKFITEAGGGHYIFKTEYNTQRKIKEYFDVYPDDALRDKLYGLCANVLFLKEEKDDETVYHPRFNTDKTDSFKYLAEKEQTAVYELYLDYFYSRQEDLWHKSAMEKLPQILNSTEMLICGEDLGLVPDCVPVVLQQLGITALKVQRMPADDIPFYNPKNAGYMNVVTASSHDSSTLRQWWQEDRSVTEKYFREQLIQRGTAPSELMPPLAEIIMKQHLFNDAMLAIFPLQEFLGTDQELKNPDPDSERINDPSVFPHFWNYRMHLEINKLQESEKFNKKISDWIAASNRI</sequence>
<evidence type="ECO:0000313" key="14">
    <source>
        <dbReference type="EMBL" id="QMS97905.1"/>
    </source>
</evidence>
<keyword evidence="16" id="KW-1185">Reference proteome</keyword>
<dbReference type="SUPFAM" id="SSF51445">
    <property type="entry name" value="(Trans)glycosidases"/>
    <property type="match status" value="1"/>
</dbReference>
<dbReference type="Gene3D" id="2.60.40.10">
    <property type="entry name" value="Immunoglobulins"/>
    <property type="match status" value="1"/>
</dbReference>
<keyword evidence="7" id="KW-0328">Glycosyltransferase</keyword>
<feature type="domain" description="CBM20" evidence="12">
    <location>
        <begin position="116"/>
        <end position="222"/>
    </location>
</feature>
<dbReference type="EMBL" id="CP059472">
    <property type="protein sequence ID" value="QMS97905.1"/>
    <property type="molecule type" value="Genomic_DNA"/>
</dbReference>
<dbReference type="InterPro" id="IPR013783">
    <property type="entry name" value="Ig-like_fold"/>
</dbReference>
<dbReference type="Pfam" id="PF02446">
    <property type="entry name" value="Glyco_hydro_77"/>
    <property type="match status" value="1"/>
</dbReference>
<reference evidence="14 15" key="1">
    <citation type="submission" date="2020-07" db="EMBL/GenBank/DDBJ databases">
        <title>Chryseobacterium sp.cx-624.</title>
        <authorList>
            <person name="Yang C."/>
        </authorList>
    </citation>
    <scope>NUCLEOTIDE SEQUENCE [LARGE SCALE GENOMIC DNA]</scope>
    <source>
        <strain evidence="14">Cx-624</strain>
        <strain evidence="15">cx-624</strain>
    </source>
</reference>
<dbReference type="GO" id="GO:0005737">
    <property type="term" value="C:cytoplasm"/>
    <property type="evidence" value="ECO:0007669"/>
    <property type="project" value="UniProtKB-SubCell"/>
</dbReference>
<evidence type="ECO:0000256" key="2">
    <source>
        <dbReference type="ARBA" id="ARBA00004496"/>
    </source>
</evidence>
<proteinExistence type="inferred from homology"/>
<comment type="subcellular location">
    <subcellularLocation>
        <location evidence="2">Cytoplasm</location>
    </subcellularLocation>
</comment>
<keyword evidence="9" id="KW-0119">Carbohydrate metabolism</keyword>
<gene>
    <name evidence="14" type="ORF">H1R16_09280</name>
    <name evidence="13" type="ORF">H2507_06160</name>
</gene>
<evidence type="ECO:0000256" key="8">
    <source>
        <dbReference type="ARBA" id="ARBA00022679"/>
    </source>
</evidence>
<dbReference type="RefSeq" id="WP_181886866.1">
    <property type="nucleotide sequence ID" value="NZ_CP059472.1"/>
</dbReference>
<dbReference type="EMBL" id="JACEUX010000002">
    <property type="protein sequence ID" value="MBA5246746.1"/>
    <property type="molecule type" value="Genomic_DNA"/>
</dbReference>
<evidence type="ECO:0000256" key="10">
    <source>
        <dbReference type="ARBA" id="ARBA00031423"/>
    </source>
</evidence>
<dbReference type="GO" id="GO:0004134">
    <property type="term" value="F:4-alpha-glucanotransferase activity"/>
    <property type="evidence" value="ECO:0007669"/>
    <property type="project" value="UniProtKB-EC"/>
</dbReference>
<dbReference type="Proteomes" id="UP000515349">
    <property type="component" value="Chromosome"/>
</dbReference>
<evidence type="ECO:0000313" key="15">
    <source>
        <dbReference type="Proteomes" id="UP000515349"/>
    </source>
</evidence>
<evidence type="ECO:0000256" key="11">
    <source>
        <dbReference type="ARBA" id="ARBA00031501"/>
    </source>
</evidence>
<comment type="catalytic activity">
    <reaction evidence="1">
        <text>Transfers a segment of a (1-&gt;4)-alpha-D-glucan to a new position in an acceptor, which may be glucose or a (1-&gt;4)-alpha-D-glucan.</text>
        <dbReference type="EC" id="2.4.1.25"/>
    </reaction>
</comment>
<reference evidence="16" key="2">
    <citation type="submission" date="2020-07" db="EMBL/GenBank/DDBJ databases">
        <title>Flavobacterium sp. xlx-214.</title>
        <authorList>
            <person name="Yang C."/>
        </authorList>
    </citation>
    <scope>NUCLEOTIDE SEQUENCE [LARGE SCALE GENOMIC DNA]</scope>
    <source>
        <strain evidence="16">CX-624</strain>
    </source>
</reference>
<dbReference type="InterPro" id="IPR013784">
    <property type="entry name" value="Carb-bd-like_fold"/>
</dbReference>
<evidence type="ECO:0000313" key="16">
    <source>
        <dbReference type="Proteomes" id="UP000539710"/>
    </source>
</evidence>
<reference evidence="13" key="3">
    <citation type="submission" date="2020-07" db="EMBL/GenBank/DDBJ databases">
        <authorList>
            <person name="Yang C."/>
        </authorList>
    </citation>
    <scope>NUCLEOTIDE SEQUENCE</scope>
    <source>
        <strain evidence="13">Cx-624</strain>
    </source>
</reference>
<dbReference type="AlphaFoldDB" id="A0A7D7QK11"/>
<dbReference type="PANTHER" id="PTHR32518">
    <property type="match status" value="1"/>
</dbReference>
<dbReference type="Pfam" id="PF00686">
    <property type="entry name" value="CBM_20"/>
    <property type="match status" value="1"/>
</dbReference>
<dbReference type="PROSITE" id="PS51166">
    <property type="entry name" value="CBM20"/>
    <property type="match status" value="1"/>
</dbReference>
<comment type="similarity">
    <text evidence="3">Belongs to the disproportionating enzyme family.</text>
</comment>
<keyword evidence="8 13" id="KW-0808">Transferase</keyword>
<dbReference type="GO" id="GO:2001070">
    <property type="term" value="F:starch binding"/>
    <property type="evidence" value="ECO:0007669"/>
    <property type="project" value="InterPro"/>
</dbReference>
<accession>A0A7D7QK11</accession>
<evidence type="ECO:0000259" key="12">
    <source>
        <dbReference type="PROSITE" id="PS51166"/>
    </source>
</evidence>